<dbReference type="GO" id="GO:0003677">
    <property type="term" value="F:DNA binding"/>
    <property type="evidence" value="ECO:0007669"/>
    <property type="project" value="UniProtKB-KW"/>
</dbReference>
<evidence type="ECO:0000256" key="2">
    <source>
        <dbReference type="ARBA" id="ARBA00023125"/>
    </source>
</evidence>
<proteinExistence type="predicted"/>
<dbReference type="PANTHER" id="PTHR43537:SF44">
    <property type="entry name" value="GNTR FAMILY REGULATORY PROTEIN"/>
    <property type="match status" value="1"/>
</dbReference>
<dbReference type="PROSITE" id="PS50949">
    <property type="entry name" value="HTH_GNTR"/>
    <property type="match status" value="1"/>
</dbReference>
<dbReference type="RefSeq" id="WP_184579671.1">
    <property type="nucleotide sequence ID" value="NZ_JACHJT010000001.1"/>
</dbReference>
<keyword evidence="3" id="KW-0804">Transcription</keyword>
<evidence type="ECO:0000256" key="1">
    <source>
        <dbReference type="ARBA" id="ARBA00023015"/>
    </source>
</evidence>
<dbReference type="Pfam" id="PF00392">
    <property type="entry name" value="GntR"/>
    <property type="match status" value="1"/>
</dbReference>
<name>A0A7W7RI01_9ACTN</name>
<keyword evidence="1" id="KW-0805">Transcription regulation</keyword>
<sequence>MSDDTTPRRIPMRPSSQHDVVVQGIQDMVVSGEVGPGDRLPVEAELAERFGVSRSSLREGVRALVAMGVLETRQGAGTTVTSLDPELLLQPLVFWAGLQGGKSTRDLHRVRQALEVESAGAAAVRRTDEDVRQLRTVLDAAVPAINAHDHETAMDKDLEFHRLLSDVSDNPILRALIEALARPTLRMRMWQSMHRVGRLATTHHEHGAVLEAVAAGDPVAARSAMHTHLAQVATHLDD</sequence>
<dbReference type="Pfam" id="PF07729">
    <property type="entry name" value="FCD"/>
    <property type="match status" value="1"/>
</dbReference>
<comment type="caution">
    <text evidence="5">The sequence shown here is derived from an EMBL/GenBank/DDBJ whole genome shotgun (WGS) entry which is preliminary data.</text>
</comment>
<dbReference type="InterPro" id="IPR036388">
    <property type="entry name" value="WH-like_DNA-bd_sf"/>
</dbReference>
<dbReference type="PRINTS" id="PR00035">
    <property type="entry name" value="HTHGNTR"/>
</dbReference>
<keyword evidence="2" id="KW-0238">DNA-binding</keyword>
<evidence type="ECO:0000313" key="5">
    <source>
        <dbReference type="EMBL" id="MBB4932320.1"/>
    </source>
</evidence>
<organism evidence="5 6">
    <name type="scientific">Lipingzhangella halophila</name>
    <dbReference type="NCBI Taxonomy" id="1783352"/>
    <lineage>
        <taxon>Bacteria</taxon>
        <taxon>Bacillati</taxon>
        <taxon>Actinomycetota</taxon>
        <taxon>Actinomycetes</taxon>
        <taxon>Streptosporangiales</taxon>
        <taxon>Nocardiopsidaceae</taxon>
        <taxon>Lipingzhangella</taxon>
    </lineage>
</organism>
<dbReference type="Proteomes" id="UP000523007">
    <property type="component" value="Unassembled WGS sequence"/>
</dbReference>
<gene>
    <name evidence="5" type="ORF">F4561_003140</name>
</gene>
<evidence type="ECO:0000256" key="3">
    <source>
        <dbReference type="ARBA" id="ARBA00023163"/>
    </source>
</evidence>
<dbReference type="PANTHER" id="PTHR43537">
    <property type="entry name" value="TRANSCRIPTIONAL REGULATOR, GNTR FAMILY"/>
    <property type="match status" value="1"/>
</dbReference>
<reference evidence="5 6" key="1">
    <citation type="submission" date="2020-08" db="EMBL/GenBank/DDBJ databases">
        <title>Sequencing the genomes of 1000 actinobacteria strains.</title>
        <authorList>
            <person name="Klenk H.-P."/>
        </authorList>
    </citation>
    <scope>NUCLEOTIDE SEQUENCE [LARGE SCALE GENOMIC DNA]</scope>
    <source>
        <strain evidence="5 6">DSM 102030</strain>
    </source>
</reference>
<accession>A0A7W7RI01</accession>
<dbReference type="InterPro" id="IPR000524">
    <property type="entry name" value="Tscrpt_reg_HTH_GntR"/>
</dbReference>
<dbReference type="SMART" id="SM00895">
    <property type="entry name" value="FCD"/>
    <property type="match status" value="1"/>
</dbReference>
<protein>
    <submittedName>
        <fullName evidence="5">GntR family transcriptional repressor for pyruvate dehydrogenase complex</fullName>
    </submittedName>
</protein>
<dbReference type="AlphaFoldDB" id="A0A7W7RI01"/>
<dbReference type="SUPFAM" id="SSF48008">
    <property type="entry name" value="GntR ligand-binding domain-like"/>
    <property type="match status" value="1"/>
</dbReference>
<dbReference type="Gene3D" id="1.20.120.530">
    <property type="entry name" value="GntR ligand-binding domain-like"/>
    <property type="match status" value="1"/>
</dbReference>
<feature type="domain" description="HTH gntR-type" evidence="4">
    <location>
        <begin position="15"/>
        <end position="83"/>
    </location>
</feature>
<dbReference type="InterPro" id="IPR036390">
    <property type="entry name" value="WH_DNA-bd_sf"/>
</dbReference>
<evidence type="ECO:0000259" key="4">
    <source>
        <dbReference type="PROSITE" id="PS50949"/>
    </source>
</evidence>
<dbReference type="Gene3D" id="1.10.10.10">
    <property type="entry name" value="Winged helix-like DNA-binding domain superfamily/Winged helix DNA-binding domain"/>
    <property type="match status" value="1"/>
</dbReference>
<dbReference type="InterPro" id="IPR008920">
    <property type="entry name" value="TF_FadR/GntR_C"/>
</dbReference>
<dbReference type="SMART" id="SM00345">
    <property type="entry name" value="HTH_GNTR"/>
    <property type="match status" value="1"/>
</dbReference>
<dbReference type="CDD" id="cd07377">
    <property type="entry name" value="WHTH_GntR"/>
    <property type="match status" value="1"/>
</dbReference>
<keyword evidence="6" id="KW-1185">Reference proteome</keyword>
<evidence type="ECO:0000313" key="6">
    <source>
        <dbReference type="Proteomes" id="UP000523007"/>
    </source>
</evidence>
<dbReference type="EMBL" id="JACHJT010000001">
    <property type="protein sequence ID" value="MBB4932320.1"/>
    <property type="molecule type" value="Genomic_DNA"/>
</dbReference>
<dbReference type="InterPro" id="IPR011711">
    <property type="entry name" value="GntR_C"/>
</dbReference>
<dbReference type="SUPFAM" id="SSF46785">
    <property type="entry name" value="Winged helix' DNA-binding domain"/>
    <property type="match status" value="1"/>
</dbReference>
<keyword evidence="5" id="KW-0670">Pyruvate</keyword>
<dbReference type="GO" id="GO:0003700">
    <property type="term" value="F:DNA-binding transcription factor activity"/>
    <property type="evidence" value="ECO:0007669"/>
    <property type="project" value="InterPro"/>
</dbReference>